<dbReference type="PANTHER" id="PTHR34825">
    <property type="entry name" value="CONSERVED PROTEIN, WITH A WEAK D-GALACTARATE DEHYDRATASE/ALTRONATE HYDROLASE DOMAIN"/>
    <property type="match status" value="1"/>
</dbReference>
<dbReference type="InterPro" id="IPR027417">
    <property type="entry name" value="P-loop_NTPase"/>
</dbReference>
<dbReference type="OrthoDB" id="118835at2157"/>
<organism evidence="2 3">
    <name type="scientific">Methanospirillum stamsii</name>
    <dbReference type="NCBI Taxonomy" id="1277351"/>
    <lineage>
        <taxon>Archaea</taxon>
        <taxon>Methanobacteriati</taxon>
        <taxon>Methanobacteriota</taxon>
        <taxon>Stenosarchaea group</taxon>
        <taxon>Methanomicrobia</taxon>
        <taxon>Methanomicrobiales</taxon>
        <taxon>Methanospirillaceae</taxon>
        <taxon>Methanospirillum</taxon>
    </lineage>
</organism>
<dbReference type="Pfam" id="PF08011">
    <property type="entry name" value="PDDEXK_9"/>
    <property type="match status" value="1"/>
</dbReference>
<evidence type="ECO:0000259" key="1">
    <source>
        <dbReference type="Pfam" id="PF09820"/>
    </source>
</evidence>
<feature type="domain" description="AAA-ATPase-like" evidence="1">
    <location>
        <begin position="7"/>
        <end position="222"/>
    </location>
</feature>
<dbReference type="AlphaFoldDB" id="A0A2V2N431"/>
<dbReference type="InterPro" id="IPR018631">
    <property type="entry name" value="AAA-ATPase-like_dom"/>
</dbReference>
<evidence type="ECO:0000313" key="3">
    <source>
        <dbReference type="Proteomes" id="UP000245934"/>
    </source>
</evidence>
<gene>
    <name evidence="2" type="ORF">DLD82_11940</name>
</gene>
<protein>
    <submittedName>
        <fullName evidence="2">AAA family ATPase</fullName>
    </submittedName>
</protein>
<accession>A0A2V2N431</accession>
<dbReference type="PANTHER" id="PTHR34825:SF2">
    <property type="entry name" value="AAA-ATPASE-LIKE DOMAIN-CONTAINING PROTEIN"/>
    <property type="match status" value="1"/>
</dbReference>
<dbReference type="EMBL" id="QGMZ01000026">
    <property type="protein sequence ID" value="PWR72496.1"/>
    <property type="molecule type" value="Genomic_DNA"/>
</dbReference>
<dbReference type="Proteomes" id="UP000245934">
    <property type="component" value="Unassembled WGS sequence"/>
</dbReference>
<dbReference type="InterPro" id="IPR012547">
    <property type="entry name" value="PDDEXK_9"/>
</dbReference>
<reference evidence="2 3" key="1">
    <citation type="submission" date="2018-05" db="EMBL/GenBank/DDBJ databases">
        <title>Draft genome of Methanospirillum stamsii Pt1.</title>
        <authorList>
            <person name="Dueholm M.S."/>
            <person name="Nielsen P.H."/>
            <person name="Bakmann L.F."/>
            <person name="Otzen D.E."/>
        </authorList>
    </citation>
    <scope>NUCLEOTIDE SEQUENCE [LARGE SCALE GENOMIC DNA]</scope>
    <source>
        <strain evidence="2 3">Pt1</strain>
    </source>
</reference>
<dbReference type="Gene3D" id="3.40.50.300">
    <property type="entry name" value="P-loop containing nucleotide triphosphate hydrolases"/>
    <property type="match status" value="1"/>
</dbReference>
<name>A0A2V2N431_9EURY</name>
<comment type="caution">
    <text evidence="2">The sequence shown here is derived from an EMBL/GenBank/DDBJ whole genome shotgun (WGS) entry which is preliminary data.</text>
</comment>
<sequence>MTLLKIPYGISNYRTIALEGYAYVDKTRYIRILEDYPSPYLFFLRPRRFGKTLFVSMISSYYDIAEKDNFQRLFSDTEIGMEPTEKRNSYYVLSFNFSGISSESESQLESSFIRKTSNSLFSFINRYHLEITLSDNGSAADQLSEFFTILGAKIHGSVYVTIDEYDHFANELLSFNIPVFQSTIGRNGFIRKWYEILKEATQTIVHRIFATGVSPVTLDSLTSGFNIGRNVTRFHQLHEMMGFTREEISILISRTLPKGTVNPEISKCLQEYYNGYLFSEQAEKRLFNSDMILYYLHSYLDLGKPPEKLIDVNIASDYSKIGNLLQLKTPDKNIEVIKEIVSTGMTSVQMTEQFSMEKSFSSDDFKSLLFYLGLLSIRESLPGAVSLQIPNYVIRGLYYDFFLDLIAKEAPFQVEPDRIRDAMYQIAYAGSCDKLIVLVEELLHAFSNRDFIGFDEKYIKIAIFAYANMSSLYLVKSEYEVPGGYIDLALLKRDPWHPDYYALFELKYLKKNQSSDEEIEQAASQGIEQLKRYTSSPELSSIPNLMKWVLVFSGDRCVRKEEVSDLDNLKSSQ</sequence>
<proteinExistence type="predicted"/>
<keyword evidence="3" id="KW-1185">Reference proteome</keyword>
<dbReference type="Pfam" id="PF09820">
    <property type="entry name" value="AAA-ATPase_like"/>
    <property type="match status" value="1"/>
</dbReference>
<evidence type="ECO:0000313" key="2">
    <source>
        <dbReference type="EMBL" id="PWR72496.1"/>
    </source>
</evidence>